<evidence type="ECO:0000256" key="1">
    <source>
        <dbReference type="SAM" id="Phobius"/>
    </source>
</evidence>
<organism evidence="2 3">
    <name type="scientific">Thalassotalea nanhaiensis</name>
    <dbReference type="NCBI Taxonomy" id="3065648"/>
    <lineage>
        <taxon>Bacteria</taxon>
        <taxon>Pseudomonadati</taxon>
        <taxon>Pseudomonadota</taxon>
        <taxon>Gammaproteobacteria</taxon>
        <taxon>Alteromonadales</taxon>
        <taxon>Colwelliaceae</taxon>
        <taxon>Thalassotalea</taxon>
    </lineage>
</organism>
<proteinExistence type="predicted"/>
<feature type="transmembrane region" description="Helical" evidence="1">
    <location>
        <begin position="21"/>
        <end position="44"/>
    </location>
</feature>
<keyword evidence="1" id="KW-1133">Transmembrane helix</keyword>
<feature type="transmembrane region" description="Helical" evidence="1">
    <location>
        <begin position="134"/>
        <end position="152"/>
    </location>
</feature>
<dbReference type="Pfam" id="PF06127">
    <property type="entry name" value="Mpo1-like"/>
    <property type="match status" value="1"/>
</dbReference>
<name>A0ABY9TQH4_9GAMM</name>
<dbReference type="EMBL" id="CP134146">
    <property type="protein sequence ID" value="WNC69995.1"/>
    <property type="molecule type" value="Genomic_DNA"/>
</dbReference>
<reference evidence="3" key="1">
    <citation type="submission" date="2023-09" db="EMBL/GenBank/DDBJ databases">
        <authorList>
            <person name="Li S."/>
            <person name="Li X."/>
            <person name="Zhang C."/>
            <person name="Zhao Z."/>
        </authorList>
    </citation>
    <scope>NUCLEOTIDE SEQUENCE [LARGE SCALE GENOMIC DNA]</scope>
    <source>
        <strain evidence="3">SQ345</strain>
    </source>
</reference>
<dbReference type="PANTHER" id="PTHR28026:SF9">
    <property type="entry name" value="2-HYDROXY-PALMITIC ACID DIOXYGENASE MPO1"/>
    <property type="match status" value="1"/>
</dbReference>
<keyword evidence="3" id="KW-1185">Reference proteome</keyword>
<keyword evidence="1" id="KW-0472">Membrane</keyword>
<accession>A0ABY9TQH4</accession>
<dbReference type="PANTHER" id="PTHR28026">
    <property type="entry name" value="DUF962 DOMAIN PROTEIN (AFU_ORTHOLOGUE AFUA_8G05310)"/>
    <property type="match status" value="1"/>
</dbReference>
<sequence length="178" mass="20449">MKNVVEQLSQYKSVHFNKMNIKTHFVGIPLIILSLTILLSLITFQLGDLTDPTNVTLAMIFYSFAIIYYFILHWRLALGMVAYIIPNLYVASLIAPVEGALWIAIAVFVIGWIFQFIGHYYEKAKPAFVDDFKQLLIGPFFLMAEVYFVLGWEKKLLADITPLARDKRRALEAKNRAE</sequence>
<dbReference type="Proteomes" id="UP001248581">
    <property type="component" value="Chromosome"/>
</dbReference>
<evidence type="ECO:0000313" key="2">
    <source>
        <dbReference type="EMBL" id="WNC69995.1"/>
    </source>
</evidence>
<feature type="transmembrane region" description="Helical" evidence="1">
    <location>
        <begin position="56"/>
        <end position="76"/>
    </location>
</feature>
<feature type="transmembrane region" description="Helical" evidence="1">
    <location>
        <begin position="88"/>
        <end position="114"/>
    </location>
</feature>
<evidence type="ECO:0000313" key="3">
    <source>
        <dbReference type="Proteomes" id="UP001248581"/>
    </source>
</evidence>
<keyword evidence="1" id="KW-0812">Transmembrane</keyword>
<gene>
    <name evidence="2" type="ORF">RI845_07615</name>
</gene>
<dbReference type="RefSeq" id="WP_348389137.1">
    <property type="nucleotide sequence ID" value="NZ_CP134146.1"/>
</dbReference>
<protein>
    <submittedName>
        <fullName evidence="2">DUF962 domain-containing protein</fullName>
    </submittedName>
</protein>
<dbReference type="InterPro" id="IPR009305">
    <property type="entry name" value="Mpo1-like"/>
</dbReference>